<dbReference type="OMA" id="HKDAQRN"/>
<dbReference type="OrthoDB" id="2581931at2759"/>
<dbReference type="RefSeq" id="XP_007764033.1">
    <property type="nucleotide sequence ID" value="XM_007765843.1"/>
</dbReference>
<gene>
    <name evidence="2" type="ORF">CONPUDRAFT_47767</name>
</gene>
<protein>
    <submittedName>
        <fullName evidence="2">Uncharacterized protein</fullName>
    </submittedName>
</protein>
<dbReference type="GeneID" id="19207225"/>
<accession>A0A5M3N279</accession>
<feature type="compositionally biased region" description="Polar residues" evidence="1">
    <location>
        <begin position="79"/>
        <end position="89"/>
    </location>
</feature>
<organism evidence="2 3">
    <name type="scientific">Coniophora puteana (strain RWD-64-598)</name>
    <name type="common">Brown rot fungus</name>
    <dbReference type="NCBI Taxonomy" id="741705"/>
    <lineage>
        <taxon>Eukaryota</taxon>
        <taxon>Fungi</taxon>
        <taxon>Dikarya</taxon>
        <taxon>Basidiomycota</taxon>
        <taxon>Agaricomycotina</taxon>
        <taxon>Agaricomycetes</taxon>
        <taxon>Agaricomycetidae</taxon>
        <taxon>Boletales</taxon>
        <taxon>Coniophorineae</taxon>
        <taxon>Coniophoraceae</taxon>
        <taxon>Coniophora</taxon>
    </lineage>
</organism>
<proteinExistence type="predicted"/>
<feature type="region of interest" description="Disordered" evidence="1">
    <location>
        <begin position="1"/>
        <end position="110"/>
    </location>
</feature>
<dbReference type="Proteomes" id="UP000053558">
    <property type="component" value="Unassembled WGS sequence"/>
</dbReference>
<keyword evidence="3" id="KW-1185">Reference proteome</keyword>
<comment type="caution">
    <text evidence="2">The sequence shown here is derived from an EMBL/GenBank/DDBJ whole genome shotgun (WGS) entry which is preliminary data.</text>
</comment>
<feature type="compositionally biased region" description="Polar residues" evidence="1">
    <location>
        <begin position="1"/>
        <end position="10"/>
    </location>
</feature>
<dbReference type="EMBL" id="JH711574">
    <property type="protein sequence ID" value="EIW85001.1"/>
    <property type="molecule type" value="Genomic_DNA"/>
</dbReference>
<sequence>MSVNDKNIGSNMGVDVHPGVANPTTHSVNSNPLETNFVTDPATEDTGAGAGSNFEGHKQAQRNFAANSGVVEGRPGIIESTNIDPLNESSNKDDGWANANANATSTAPGIKDRAWNFADGVSNLAYGVATGDQSSTQQGKDALGLGKK</sequence>
<feature type="region of interest" description="Disordered" evidence="1">
    <location>
        <begin position="129"/>
        <end position="148"/>
    </location>
</feature>
<evidence type="ECO:0000256" key="1">
    <source>
        <dbReference type="SAM" id="MobiDB-lite"/>
    </source>
</evidence>
<reference evidence="3" key="1">
    <citation type="journal article" date="2012" name="Science">
        <title>The Paleozoic origin of enzymatic lignin decomposition reconstructed from 31 fungal genomes.</title>
        <authorList>
            <person name="Floudas D."/>
            <person name="Binder M."/>
            <person name="Riley R."/>
            <person name="Barry K."/>
            <person name="Blanchette R.A."/>
            <person name="Henrissat B."/>
            <person name="Martinez A.T."/>
            <person name="Otillar R."/>
            <person name="Spatafora J.W."/>
            <person name="Yadav J.S."/>
            <person name="Aerts A."/>
            <person name="Benoit I."/>
            <person name="Boyd A."/>
            <person name="Carlson A."/>
            <person name="Copeland A."/>
            <person name="Coutinho P.M."/>
            <person name="de Vries R.P."/>
            <person name="Ferreira P."/>
            <person name="Findley K."/>
            <person name="Foster B."/>
            <person name="Gaskell J."/>
            <person name="Glotzer D."/>
            <person name="Gorecki P."/>
            <person name="Heitman J."/>
            <person name="Hesse C."/>
            <person name="Hori C."/>
            <person name="Igarashi K."/>
            <person name="Jurgens J.A."/>
            <person name="Kallen N."/>
            <person name="Kersten P."/>
            <person name="Kohler A."/>
            <person name="Kuees U."/>
            <person name="Kumar T.K.A."/>
            <person name="Kuo A."/>
            <person name="LaButti K."/>
            <person name="Larrondo L.F."/>
            <person name="Lindquist E."/>
            <person name="Ling A."/>
            <person name="Lombard V."/>
            <person name="Lucas S."/>
            <person name="Lundell T."/>
            <person name="Martin R."/>
            <person name="McLaughlin D.J."/>
            <person name="Morgenstern I."/>
            <person name="Morin E."/>
            <person name="Murat C."/>
            <person name="Nagy L.G."/>
            <person name="Nolan M."/>
            <person name="Ohm R.A."/>
            <person name="Patyshakuliyeva A."/>
            <person name="Rokas A."/>
            <person name="Ruiz-Duenas F.J."/>
            <person name="Sabat G."/>
            <person name="Salamov A."/>
            <person name="Samejima M."/>
            <person name="Schmutz J."/>
            <person name="Slot J.C."/>
            <person name="St John F."/>
            <person name="Stenlid J."/>
            <person name="Sun H."/>
            <person name="Sun S."/>
            <person name="Syed K."/>
            <person name="Tsang A."/>
            <person name="Wiebenga A."/>
            <person name="Young D."/>
            <person name="Pisabarro A."/>
            <person name="Eastwood D.C."/>
            <person name="Martin F."/>
            <person name="Cullen D."/>
            <person name="Grigoriev I.V."/>
            <person name="Hibbett D.S."/>
        </authorList>
    </citation>
    <scope>NUCLEOTIDE SEQUENCE [LARGE SCALE GENOMIC DNA]</scope>
    <source>
        <strain evidence="3">RWD-64-598 SS2</strain>
    </source>
</reference>
<evidence type="ECO:0000313" key="2">
    <source>
        <dbReference type="EMBL" id="EIW85001.1"/>
    </source>
</evidence>
<name>A0A5M3N279_CONPW</name>
<dbReference type="KEGG" id="cput:CONPUDRAFT_47767"/>
<dbReference type="AlphaFoldDB" id="A0A5M3N279"/>
<feature type="compositionally biased region" description="Polar residues" evidence="1">
    <location>
        <begin position="22"/>
        <end position="38"/>
    </location>
</feature>
<evidence type="ECO:0000313" key="3">
    <source>
        <dbReference type="Proteomes" id="UP000053558"/>
    </source>
</evidence>